<evidence type="ECO:0000313" key="1">
    <source>
        <dbReference type="EMBL" id="GBM14807.1"/>
    </source>
</evidence>
<keyword evidence="2" id="KW-1185">Reference proteome</keyword>
<evidence type="ECO:0000313" key="2">
    <source>
        <dbReference type="Proteomes" id="UP000499080"/>
    </source>
</evidence>
<comment type="caution">
    <text evidence="1">The sequence shown here is derived from an EMBL/GenBank/DDBJ whole genome shotgun (WGS) entry which is preliminary data.</text>
</comment>
<protein>
    <submittedName>
        <fullName evidence="1">Uncharacterized protein</fullName>
    </submittedName>
</protein>
<proteinExistence type="predicted"/>
<dbReference type="AlphaFoldDB" id="A0A4Y2DFB6"/>
<reference evidence="1 2" key="1">
    <citation type="journal article" date="2019" name="Sci. Rep.">
        <title>Orb-weaving spider Araneus ventricosus genome elucidates the spidroin gene catalogue.</title>
        <authorList>
            <person name="Kono N."/>
            <person name="Nakamura H."/>
            <person name="Ohtoshi R."/>
            <person name="Moran D.A.P."/>
            <person name="Shinohara A."/>
            <person name="Yoshida Y."/>
            <person name="Fujiwara M."/>
            <person name="Mori M."/>
            <person name="Tomita M."/>
            <person name="Arakawa K."/>
        </authorList>
    </citation>
    <scope>NUCLEOTIDE SEQUENCE [LARGE SCALE GENOMIC DNA]</scope>
</reference>
<name>A0A4Y2DFB6_ARAVE</name>
<gene>
    <name evidence="1" type="ORF">AVEN_255871_1</name>
</gene>
<accession>A0A4Y2DFB6</accession>
<dbReference type="Proteomes" id="UP000499080">
    <property type="component" value="Unassembled WGS sequence"/>
</dbReference>
<dbReference type="EMBL" id="BGPR01000349">
    <property type="protein sequence ID" value="GBM14807.1"/>
    <property type="molecule type" value="Genomic_DNA"/>
</dbReference>
<sequence>MHPRSEDIFDCHLEVTNGTVDCAGHIDRALCKITCDGKFQGDFHCSIVDGWKEELPYCVKPKQEGTGKAVADVEALECDPAECIASCPYNPSSGQYGGICDKGQCICIKPF</sequence>
<organism evidence="1 2">
    <name type="scientific">Araneus ventricosus</name>
    <name type="common">Orbweaver spider</name>
    <name type="synonym">Epeira ventricosa</name>
    <dbReference type="NCBI Taxonomy" id="182803"/>
    <lineage>
        <taxon>Eukaryota</taxon>
        <taxon>Metazoa</taxon>
        <taxon>Ecdysozoa</taxon>
        <taxon>Arthropoda</taxon>
        <taxon>Chelicerata</taxon>
        <taxon>Arachnida</taxon>
        <taxon>Araneae</taxon>
        <taxon>Araneomorphae</taxon>
        <taxon>Entelegynae</taxon>
        <taxon>Araneoidea</taxon>
        <taxon>Araneidae</taxon>
        <taxon>Araneus</taxon>
    </lineage>
</organism>